<evidence type="ECO:0000313" key="2">
    <source>
        <dbReference type="EMBL" id="MPC66095.1"/>
    </source>
</evidence>
<dbReference type="AlphaFoldDB" id="A0A5B7H8R3"/>
<proteinExistence type="predicted"/>
<name>A0A5B7H8R3_PORTR</name>
<feature type="compositionally biased region" description="Basic and acidic residues" evidence="1">
    <location>
        <begin position="47"/>
        <end position="62"/>
    </location>
</feature>
<evidence type="ECO:0000313" key="3">
    <source>
        <dbReference type="Proteomes" id="UP000324222"/>
    </source>
</evidence>
<sequence>MKGSRSRRHDTLNGIPSWAGVGGGGGDAAGWGRRYHAPQPPTPTNAHTREDDDLGKARRETSLWKARGASNRR</sequence>
<gene>
    <name evidence="2" type="ORF">E2C01_060238</name>
</gene>
<comment type="caution">
    <text evidence="2">The sequence shown here is derived from an EMBL/GenBank/DDBJ whole genome shotgun (WGS) entry which is preliminary data.</text>
</comment>
<accession>A0A5B7H8R3</accession>
<organism evidence="2 3">
    <name type="scientific">Portunus trituberculatus</name>
    <name type="common">Swimming crab</name>
    <name type="synonym">Neptunus trituberculatus</name>
    <dbReference type="NCBI Taxonomy" id="210409"/>
    <lineage>
        <taxon>Eukaryota</taxon>
        <taxon>Metazoa</taxon>
        <taxon>Ecdysozoa</taxon>
        <taxon>Arthropoda</taxon>
        <taxon>Crustacea</taxon>
        <taxon>Multicrustacea</taxon>
        <taxon>Malacostraca</taxon>
        <taxon>Eumalacostraca</taxon>
        <taxon>Eucarida</taxon>
        <taxon>Decapoda</taxon>
        <taxon>Pleocyemata</taxon>
        <taxon>Brachyura</taxon>
        <taxon>Eubrachyura</taxon>
        <taxon>Portunoidea</taxon>
        <taxon>Portunidae</taxon>
        <taxon>Portuninae</taxon>
        <taxon>Portunus</taxon>
    </lineage>
</organism>
<reference evidence="2 3" key="1">
    <citation type="submission" date="2019-05" db="EMBL/GenBank/DDBJ databases">
        <title>Another draft genome of Portunus trituberculatus and its Hox gene families provides insights of decapod evolution.</title>
        <authorList>
            <person name="Jeong J.-H."/>
            <person name="Song I."/>
            <person name="Kim S."/>
            <person name="Choi T."/>
            <person name="Kim D."/>
            <person name="Ryu S."/>
            <person name="Kim W."/>
        </authorList>
    </citation>
    <scope>NUCLEOTIDE SEQUENCE [LARGE SCALE GENOMIC DNA]</scope>
    <source>
        <tissue evidence="2">Muscle</tissue>
    </source>
</reference>
<keyword evidence="3" id="KW-1185">Reference proteome</keyword>
<protein>
    <submittedName>
        <fullName evidence="2">Uncharacterized protein</fullName>
    </submittedName>
</protein>
<dbReference type="Proteomes" id="UP000324222">
    <property type="component" value="Unassembled WGS sequence"/>
</dbReference>
<feature type="region of interest" description="Disordered" evidence="1">
    <location>
        <begin position="1"/>
        <end position="73"/>
    </location>
</feature>
<feature type="compositionally biased region" description="Gly residues" evidence="1">
    <location>
        <begin position="20"/>
        <end position="29"/>
    </location>
</feature>
<dbReference type="EMBL" id="VSRR010024267">
    <property type="protein sequence ID" value="MPC66095.1"/>
    <property type="molecule type" value="Genomic_DNA"/>
</dbReference>
<evidence type="ECO:0000256" key="1">
    <source>
        <dbReference type="SAM" id="MobiDB-lite"/>
    </source>
</evidence>